<gene>
    <name evidence="7" type="primary">atsA_107</name>
    <name evidence="7" type="ORF">SCARR_00981</name>
</gene>
<evidence type="ECO:0000259" key="6">
    <source>
        <dbReference type="Pfam" id="PF00884"/>
    </source>
</evidence>
<comment type="similarity">
    <text evidence="1">Belongs to the sulfatase family.</text>
</comment>
<dbReference type="GO" id="GO:0046872">
    <property type="term" value="F:metal ion binding"/>
    <property type="evidence" value="ECO:0007669"/>
    <property type="project" value="UniProtKB-KW"/>
</dbReference>
<keyword evidence="3" id="KW-0378">Hydrolase</keyword>
<dbReference type="Pfam" id="PF00884">
    <property type="entry name" value="Sulfatase"/>
    <property type="match status" value="1"/>
</dbReference>
<dbReference type="PROSITE" id="PS00523">
    <property type="entry name" value="SULFATASE_1"/>
    <property type="match status" value="1"/>
</dbReference>
<keyword evidence="2" id="KW-0479">Metal-binding</keyword>
<dbReference type="InterPro" id="IPR000917">
    <property type="entry name" value="Sulfatase_N"/>
</dbReference>
<feature type="chain" id="PRO_5028922325" evidence="5">
    <location>
        <begin position="23"/>
        <end position="521"/>
    </location>
</feature>
<organism evidence="7 8">
    <name type="scientific">Pontiella sulfatireligans</name>
    <dbReference type="NCBI Taxonomy" id="2750658"/>
    <lineage>
        <taxon>Bacteria</taxon>
        <taxon>Pseudomonadati</taxon>
        <taxon>Kiritimatiellota</taxon>
        <taxon>Kiritimatiellia</taxon>
        <taxon>Kiritimatiellales</taxon>
        <taxon>Pontiellaceae</taxon>
        <taxon>Pontiella</taxon>
    </lineage>
</organism>
<evidence type="ECO:0000256" key="3">
    <source>
        <dbReference type="ARBA" id="ARBA00022801"/>
    </source>
</evidence>
<feature type="signal peptide" evidence="5">
    <location>
        <begin position="1"/>
        <end position="22"/>
    </location>
</feature>
<evidence type="ECO:0000313" key="8">
    <source>
        <dbReference type="Proteomes" id="UP000346198"/>
    </source>
</evidence>
<dbReference type="Gene3D" id="3.30.1120.10">
    <property type="match status" value="1"/>
</dbReference>
<evidence type="ECO:0000256" key="1">
    <source>
        <dbReference type="ARBA" id="ARBA00008779"/>
    </source>
</evidence>
<dbReference type="PANTHER" id="PTHR42693">
    <property type="entry name" value="ARYLSULFATASE FAMILY MEMBER"/>
    <property type="match status" value="1"/>
</dbReference>
<evidence type="ECO:0000313" key="7">
    <source>
        <dbReference type="EMBL" id="VGO18928.1"/>
    </source>
</evidence>
<proteinExistence type="inferred from homology"/>
<dbReference type="EMBL" id="CAAHFH010000001">
    <property type="protein sequence ID" value="VGO18928.1"/>
    <property type="molecule type" value="Genomic_DNA"/>
</dbReference>
<keyword evidence="4" id="KW-0106">Calcium</keyword>
<accession>A0A6C2UFP6</accession>
<feature type="domain" description="Sulfatase N-terminal" evidence="6">
    <location>
        <begin position="26"/>
        <end position="378"/>
    </location>
</feature>
<dbReference type="Proteomes" id="UP000346198">
    <property type="component" value="Unassembled WGS sequence"/>
</dbReference>
<dbReference type="InterPro" id="IPR050738">
    <property type="entry name" value="Sulfatase"/>
</dbReference>
<dbReference type="InterPro" id="IPR024607">
    <property type="entry name" value="Sulfatase_CS"/>
</dbReference>
<protein>
    <submittedName>
        <fullName evidence="7">Arylsulfatase</fullName>
    </submittedName>
</protein>
<evidence type="ECO:0000256" key="2">
    <source>
        <dbReference type="ARBA" id="ARBA00022723"/>
    </source>
</evidence>
<dbReference type="GO" id="GO:0004065">
    <property type="term" value="F:arylsulfatase activity"/>
    <property type="evidence" value="ECO:0007669"/>
    <property type="project" value="TreeGrafter"/>
</dbReference>
<reference evidence="7 8" key="1">
    <citation type="submission" date="2019-04" db="EMBL/GenBank/DDBJ databases">
        <authorList>
            <person name="Van Vliet M D."/>
        </authorList>
    </citation>
    <scope>NUCLEOTIDE SEQUENCE [LARGE SCALE GENOMIC DNA]</scope>
    <source>
        <strain evidence="7 8">F21</strain>
    </source>
</reference>
<evidence type="ECO:0000256" key="5">
    <source>
        <dbReference type="SAM" id="SignalP"/>
    </source>
</evidence>
<dbReference type="InterPro" id="IPR017850">
    <property type="entry name" value="Alkaline_phosphatase_core_sf"/>
</dbReference>
<evidence type="ECO:0000256" key="4">
    <source>
        <dbReference type="ARBA" id="ARBA00022837"/>
    </source>
</evidence>
<name>A0A6C2UFP6_9BACT</name>
<dbReference type="Gene3D" id="3.40.720.10">
    <property type="entry name" value="Alkaline Phosphatase, subunit A"/>
    <property type="match status" value="1"/>
</dbReference>
<dbReference type="RefSeq" id="WP_136060370.1">
    <property type="nucleotide sequence ID" value="NZ_CAAHFH010000001.1"/>
</dbReference>
<dbReference type="SUPFAM" id="SSF53649">
    <property type="entry name" value="Alkaline phosphatase-like"/>
    <property type="match status" value="1"/>
</dbReference>
<dbReference type="AlphaFoldDB" id="A0A6C2UFP6"/>
<sequence length="521" mass="57088">MFTNISGKAVLVSIALASSCIAADRPNIIYILADDMGPGDVAAYNKDSKIPTPHLDRMAKEGMMFMDSHTGSGVCTPTRYGIITGRYAWRTRLKSQVLQGFSPHLIEPGRETAASLLKKQGYNTACFGKWHMGMDWQSTDGNELKSSKPVNVDLSAPIQNGPLDVGFDYYFGISASLNMDPHAYIENRMFQGTPEYVKDLKGMDALGYIQPAKPGWIAKEFKQDQVLPDIAKKTCEWIREQAGNPFFIYMPLNSPHSPIVPSSLFKDKSGLNVHGDFCMETDWAVGEVLKTLDELGIADNTLVIFTADNGTSPKAGFPEMAKKGHHSSWIYRGMKGTNWEGGHRTPFIARWPDEVKAGSRSDQLICTADFLATCAEIGGAKLGDEAGEDSVSFFPALKGEQIPGGKNRLVIHHSDKGVFSIRSGKWKVMFDDFGGSGRGDPRKDEAIINAASLQLFDMDTDAVENVNLAAAHPEVVEQLKMKLAGVIKNGRSTSGAAQPYKMIGRKGEEWSQLSVVQEYLD</sequence>
<dbReference type="PANTHER" id="PTHR42693:SF53">
    <property type="entry name" value="ENDO-4-O-SULFATASE"/>
    <property type="match status" value="1"/>
</dbReference>
<dbReference type="CDD" id="cd16143">
    <property type="entry name" value="ARS_like"/>
    <property type="match status" value="1"/>
</dbReference>
<keyword evidence="8" id="KW-1185">Reference proteome</keyword>
<keyword evidence="5" id="KW-0732">Signal</keyword>